<organism evidence="1 2">
    <name type="scientific">Bowmanella yangjiangensis</name>
    <dbReference type="NCBI Taxonomy" id="2811230"/>
    <lineage>
        <taxon>Bacteria</taxon>
        <taxon>Pseudomonadati</taxon>
        <taxon>Pseudomonadota</taxon>
        <taxon>Gammaproteobacteria</taxon>
        <taxon>Alteromonadales</taxon>
        <taxon>Alteromonadaceae</taxon>
        <taxon>Bowmanella</taxon>
    </lineage>
</organism>
<evidence type="ECO:0000313" key="2">
    <source>
        <dbReference type="Proteomes" id="UP000663992"/>
    </source>
</evidence>
<evidence type="ECO:0000313" key="1">
    <source>
        <dbReference type="EMBL" id="MBN7818707.1"/>
    </source>
</evidence>
<sequence length="157" mass="18548">MIEKIEQWIHQTNRAHSAKRQSCILFREQFKGFYSPSFLQNAYFVVTDNIPKPDFPELRDAGLDDFLDMEVDGMTYGNTYYVKQEYEEDLVLHFHELVHVLQWQQLTVPRFIARYMQEVQAFGYRKAPLEDMAFSLEDRFKAGESSFDIAGYVSSHL</sequence>
<accession>A0ABS3CNL6</accession>
<reference evidence="1 2" key="1">
    <citation type="submission" date="2021-03" db="EMBL/GenBank/DDBJ databases">
        <title>novel species isolated from a fishpond in China.</title>
        <authorList>
            <person name="Lu H."/>
            <person name="Cai Z."/>
        </authorList>
    </citation>
    <scope>NUCLEOTIDE SEQUENCE [LARGE SCALE GENOMIC DNA]</scope>
    <source>
        <strain evidence="1 2">Y57</strain>
    </source>
</reference>
<dbReference type="Proteomes" id="UP000663992">
    <property type="component" value="Unassembled WGS sequence"/>
</dbReference>
<dbReference type="EMBL" id="JAFKCS010000002">
    <property type="protein sequence ID" value="MBN7818707.1"/>
    <property type="molecule type" value="Genomic_DNA"/>
</dbReference>
<proteinExistence type="predicted"/>
<evidence type="ECO:0008006" key="3">
    <source>
        <dbReference type="Google" id="ProtNLM"/>
    </source>
</evidence>
<gene>
    <name evidence="1" type="ORF">J0A65_02460</name>
</gene>
<name>A0ABS3CNL6_9ALTE</name>
<comment type="caution">
    <text evidence="1">The sequence shown here is derived from an EMBL/GenBank/DDBJ whole genome shotgun (WGS) entry which is preliminary data.</text>
</comment>
<keyword evidence="2" id="KW-1185">Reference proteome</keyword>
<protein>
    <recommendedName>
        <fullName evidence="3">DUF4157 domain-containing protein</fullName>
    </recommendedName>
</protein>